<sequence length="84" mass="9124">MTQSFLSNSSSDAIQLPASLLTPDAANPEKEPLKHLLIGSPQAVRSTIYLLHARGYAEVGVWSPLLPTAKSGEVMSIFVKYLRI</sequence>
<keyword evidence="2" id="KW-1185">Reference proteome</keyword>
<accession>K9VGV4</accession>
<protein>
    <submittedName>
        <fullName evidence="1">Uncharacterized protein</fullName>
    </submittedName>
</protein>
<evidence type="ECO:0000313" key="1">
    <source>
        <dbReference type="EMBL" id="AFZ07171.1"/>
    </source>
</evidence>
<dbReference type="Proteomes" id="UP000010478">
    <property type="component" value="Chromosome"/>
</dbReference>
<dbReference type="RefSeq" id="WP_015176458.1">
    <property type="nucleotide sequence ID" value="NC_019729.1"/>
</dbReference>
<proteinExistence type="predicted"/>
<evidence type="ECO:0000313" key="2">
    <source>
        <dbReference type="Proteomes" id="UP000010478"/>
    </source>
</evidence>
<dbReference type="AlphaFoldDB" id="K9VGV4"/>
<organism evidence="1 2">
    <name type="scientific">Phormidium nigroviride PCC 7112</name>
    <dbReference type="NCBI Taxonomy" id="179408"/>
    <lineage>
        <taxon>Bacteria</taxon>
        <taxon>Bacillati</taxon>
        <taxon>Cyanobacteriota</taxon>
        <taxon>Cyanophyceae</taxon>
        <taxon>Oscillatoriophycideae</taxon>
        <taxon>Oscillatoriales</taxon>
        <taxon>Oscillatoriaceae</taxon>
        <taxon>Phormidium</taxon>
    </lineage>
</organism>
<dbReference type="HOGENOM" id="CLU_183721_1_0_3"/>
<name>K9VGV4_9CYAN</name>
<gene>
    <name evidence="1" type="ORF">Osc7112_2761</name>
</gene>
<dbReference type="eggNOG" id="ENOG50343HX">
    <property type="taxonomic scope" value="Bacteria"/>
</dbReference>
<reference evidence="1 2" key="1">
    <citation type="submission" date="2012-05" db="EMBL/GenBank/DDBJ databases">
        <title>Finished chromosome of genome of Oscillatoria sp. PCC 7112.</title>
        <authorList>
            <consortium name="US DOE Joint Genome Institute"/>
            <person name="Gugger M."/>
            <person name="Coursin T."/>
            <person name="Rippka R."/>
            <person name="Tandeau De Marsac N."/>
            <person name="Huntemann M."/>
            <person name="Wei C.-L."/>
            <person name="Han J."/>
            <person name="Detter J.C."/>
            <person name="Han C."/>
            <person name="Tapia R."/>
            <person name="Davenport K."/>
            <person name="Daligault H."/>
            <person name="Erkkila T."/>
            <person name="Gu W."/>
            <person name="Munk A.C.C."/>
            <person name="Teshima H."/>
            <person name="Xu Y."/>
            <person name="Chain P."/>
            <person name="Chen A."/>
            <person name="Krypides N."/>
            <person name="Mavromatis K."/>
            <person name="Markowitz V."/>
            <person name="Szeto E."/>
            <person name="Ivanova N."/>
            <person name="Mikhailova N."/>
            <person name="Ovchinnikova G."/>
            <person name="Pagani I."/>
            <person name="Pati A."/>
            <person name="Goodwin L."/>
            <person name="Peters L."/>
            <person name="Pitluck S."/>
            <person name="Woyke T."/>
            <person name="Kerfeld C."/>
        </authorList>
    </citation>
    <scope>NUCLEOTIDE SEQUENCE [LARGE SCALE GENOMIC DNA]</scope>
    <source>
        <strain evidence="1 2">PCC 7112</strain>
    </source>
</reference>
<dbReference type="KEGG" id="oni:Osc7112_2761"/>
<dbReference type="EMBL" id="CP003614">
    <property type="protein sequence ID" value="AFZ07171.1"/>
    <property type="molecule type" value="Genomic_DNA"/>
</dbReference>